<evidence type="ECO:0000256" key="2">
    <source>
        <dbReference type="SAM" id="Phobius"/>
    </source>
</evidence>
<dbReference type="SUPFAM" id="SSF47781">
    <property type="entry name" value="RuvA domain 2-like"/>
    <property type="match status" value="1"/>
</dbReference>
<sequence length="222" mass="23111">MSINITQPPAPPLQALALNQSVQSERSAEGMAESPVRRDRAVWSFTPLQALAAILILVAALAVSLTLLVQQGRALAGEVAVDEPGAGSSASANRDMNSAARRGKGVSEDDHSRNTPREVGSEQADPPIPGSTQYAEKADNVPTAPASSDPSGPADQAGRVNLNSASQQDLENVKGIGPVTAAKILEHRRAIGGRYTSVDQLLDVPGIGAKTLARLRPYLVAQ</sequence>
<feature type="region of interest" description="Disordered" evidence="1">
    <location>
        <begin position="82"/>
        <end position="159"/>
    </location>
</feature>
<dbReference type="GO" id="GO:0015627">
    <property type="term" value="C:type II protein secretion system complex"/>
    <property type="evidence" value="ECO:0007669"/>
    <property type="project" value="TreeGrafter"/>
</dbReference>
<dbReference type="Gene3D" id="1.10.150.320">
    <property type="entry name" value="Photosystem II 12 kDa extrinsic protein"/>
    <property type="match status" value="1"/>
</dbReference>
<evidence type="ECO:0000256" key="1">
    <source>
        <dbReference type="SAM" id="MobiDB-lite"/>
    </source>
</evidence>
<dbReference type="GO" id="GO:0003677">
    <property type="term" value="F:DNA binding"/>
    <property type="evidence" value="ECO:0007669"/>
    <property type="project" value="InterPro"/>
</dbReference>
<keyword evidence="2" id="KW-0472">Membrane</keyword>
<dbReference type="SMART" id="SM00278">
    <property type="entry name" value="HhH1"/>
    <property type="match status" value="2"/>
</dbReference>
<dbReference type="InterPro" id="IPR051675">
    <property type="entry name" value="Endo/Exo/Phosphatase_dom_1"/>
</dbReference>
<dbReference type="PANTHER" id="PTHR21180:SF32">
    <property type="entry name" value="ENDONUCLEASE_EXONUCLEASE_PHOSPHATASE FAMILY DOMAIN-CONTAINING PROTEIN 1"/>
    <property type="match status" value="1"/>
</dbReference>
<dbReference type="AlphaFoldDB" id="A0A318M5M9"/>
<feature type="domain" description="Helix-hairpin-helix DNA-binding motif class 1" evidence="3">
    <location>
        <begin position="168"/>
        <end position="187"/>
    </location>
</feature>
<feature type="transmembrane region" description="Helical" evidence="2">
    <location>
        <begin position="48"/>
        <end position="69"/>
    </location>
</feature>
<dbReference type="GO" id="GO:0006281">
    <property type="term" value="P:DNA repair"/>
    <property type="evidence" value="ECO:0007669"/>
    <property type="project" value="InterPro"/>
</dbReference>
<dbReference type="OrthoDB" id="9758724at2"/>
<keyword evidence="2" id="KW-0812">Transmembrane</keyword>
<evidence type="ECO:0000313" key="4">
    <source>
        <dbReference type="EMBL" id="PXY82736.1"/>
    </source>
</evidence>
<name>A0A318M5M9_9BIFI</name>
<reference evidence="4 5" key="1">
    <citation type="submission" date="2018-05" db="EMBL/GenBank/DDBJ databases">
        <title>Reference genomes for bee gut microbiota database.</title>
        <authorList>
            <person name="Ellegaard K.M."/>
        </authorList>
    </citation>
    <scope>NUCLEOTIDE SEQUENCE [LARGE SCALE GENOMIC DNA]</scope>
    <source>
        <strain evidence="4 5">ESL0200</strain>
    </source>
</reference>
<dbReference type="EMBL" id="QGLL01000006">
    <property type="protein sequence ID" value="PXY82736.1"/>
    <property type="molecule type" value="Genomic_DNA"/>
</dbReference>
<evidence type="ECO:0000259" key="3">
    <source>
        <dbReference type="SMART" id="SM00278"/>
    </source>
</evidence>
<dbReference type="Proteomes" id="UP000247744">
    <property type="component" value="Unassembled WGS sequence"/>
</dbReference>
<dbReference type="Pfam" id="PF12836">
    <property type="entry name" value="HHH_3"/>
    <property type="match status" value="1"/>
</dbReference>
<gene>
    <name evidence="4" type="ORF">DKK75_03170</name>
</gene>
<accession>A0A318M5M9</accession>
<dbReference type="PANTHER" id="PTHR21180">
    <property type="entry name" value="ENDONUCLEASE/EXONUCLEASE/PHOSPHATASE FAMILY DOMAIN-CONTAINING PROTEIN 1"/>
    <property type="match status" value="1"/>
</dbReference>
<feature type="domain" description="Helix-hairpin-helix DNA-binding motif class 1" evidence="3">
    <location>
        <begin position="199"/>
        <end position="218"/>
    </location>
</feature>
<dbReference type="InterPro" id="IPR003583">
    <property type="entry name" value="Hlx-hairpin-Hlx_DNA-bd_motif"/>
</dbReference>
<protein>
    <recommendedName>
        <fullName evidence="3">Helix-hairpin-helix DNA-binding motif class 1 domain-containing protein</fullName>
    </recommendedName>
</protein>
<feature type="compositionally biased region" description="Basic and acidic residues" evidence="1">
    <location>
        <begin position="105"/>
        <end position="120"/>
    </location>
</feature>
<evidence type="ECO:0000313" key="5">
    <source>
        <dbReference type="Proteomes" id="UP000247744"/>
    </source>
</evidence>
<comment type="caution">
    <text evidence="4">The sequence shown here is derived from an EMBL/GenBank/DDBJ whole genome shotgun (WGS) entry which is preliminary data.</text>
</comment>
<dbReference type="GO" id="GO:0015628">
    <property type="term" value="P:protein secretion by the type II secretion system"/>
    <property type="evidence" value="ECO:0007669"/>
    <property type="project" value="TreeGrafter"/>
</dbReference>
<keyword evidence="2" id="KW-1133">Transmembrane helix</keyword>
<organism evidence="4 5">
    <name type="scientific">Bifidobacterium asteroides</name>
    <dbReference type="NCBI Taxonomy" id="1684"/>
    <lineage>
        <taxon>Bacteria</taxon>
        <taxon>Bacillati</taxon>
        <taxon>Actinomycetota</taxon>
        <taxon>Actinomycetes</taxon>
        <taxon>Bifidobacteriales</taxon>
        <taxon>Bifidobacteriaceae</taxon>
        <taxon>Bifidobacterium</taxon>
    </lineage>
</organism>
<proteinExistence type="predicted"/>
<dbReference type="RefSeq" id="WP_110452007.1">
    <property type="nucleotide sequence ID" value="NZ_QGLL01000006.1"/>
</dbReference>
<dbReference type="InterPro" id="IPR010994">
    <property type="entry name" value="RuvA_2-like"/>
</dbReference>